<feature type="compositionally biased region" description="Polar residues" evidence="7">
    <location>
        <begin position="195"/>
        <end position="223"/>
    </location>
</feature>
<evidence type="ECO:0000256" key="6">
    <source>
        <dbReference type="ARBA" id="ARBA00038207"/>
    </source>
</evidence>
<feature type="domain" description="Fibronectin type-III" evidence="9">
    <location>
        <begin position="894"/>
        <end position="986"/>
    </location>
</feature>
<dbReference type="PROSITE" id="PS50853">
    <property type="entry name" value="FN3"/>
    <property type="match status" value="8"/>
</dbReference>
<dbReference type="Proteomes" id="UP000504612">
    <property type="component" value="Unplaced"/>
</dbReference>
<evidence type="ECO:0000256" key="5">
    <source>
        <dbReference type="ARBA" id="ARBA00023136"/>
    </source>
</evidence>
<dbReference type="FunFam" id="2.60.40.10:FF:000180">
    <property type="entry name" value="Fibronectin type III domain containing 3A"/>
    <property type="match status" value="1"/>
</dbReference>
<dbReference type="PANTHER" id="PTHR13817">
    <property type="entry name" value="TITIN"/>
    <property type="match status" value="1"/>
</dbReference>
<sequence>MMADQPPPLEATPILNEVPLLPHMVNGDTTQQVILVQVNPGETFTIRTEDGHIQCIQGPAHVPMMSPNGSVPPIFVPPGYVSQVVEENGVRKVIVMPHSTEFHPSMHPPPPHVPHYIHPHPALLPHPPHPVYPPVPGTGDIPPQFIHQHPPPPSPHLYQDQESRSHSRANFVQRDERTLKMQEHLKKRLKDRQATGHTNNKANSPPSSPHKANSASSGTSVQNGYGKGQPGTVGQIKQKHIGKTRGSPIPSADSGMGESDTESRKSEELLSFSKPTVSEIEARSAVISWNAPAAAQNEEMQSPAPEAFTFEVAISNSGKNGKFKSLYSGEDVTFTLSELRPATDYHVRVSALGHSTKESVSELVSFTTESCEPDPPAAPKVVNKTKNSLTLQWKSSNDNGSKITSYLLEWDEGKTGAFKECYYGHLKQHKVTKLSPSTKYSFRLAAKNDIGMSGFGETLVCFTIGVVPPPPLPPQLSKAGVNGLSLKWGPPSGISSDDSLTYILEMEEDGSDYGFQAGYNGDELSCTLSDLRRNTAYKFRLFAHNTEGKSGPSEVVEYSTCPDKPGPPSKPTVKGKIHSHNVKVTWDPPKDTGGSDVSSYILEISEASAGKHLNNSFLYLDTSLSTTTRKERRWEGEKPTWKGQTFLAFSDFQSMGEAAWAKQSDSEGEPSIADSRNSRSSGGEEKEEISNSPTNQISKSPSLETSAVRSVLFTVLSCFADPPSVNGGSEISEYLLEVANSDQEEHRQAYRGQALECTVNGLLPGRTYCFWIRAANKAGLGPYSEKAEISTAPGPPDPCSTPLLMCKTATCVVATWESPPCNGAEVNEYRLEWGQMEGSMHIVYTGPLLCYEVKGLSPATTYYCRVQAVNVAGPGLFGEISTVTTPASVPAAVAVLNLLEEDQLEGPLPLSTCLALHWEEPCCHGAEIIGYHIEYGEKQVLTVNKATSHVLENLQPDTFYRIRIQAFNSLGTGPFSPSIKAKTKPLPPDPPHLECVVFSYQSLKLKWGEGPSRALIANPTQFNLQMEDRLGRFIPVYSGPCHTYKVQRLSESTTYYFKIQACNDAGEGEFSEVYAFATTKSPPPAMKAPKVHQLGDNVCEVTWEPLQPMKGDAIVYILQLATGREADQIYKGPETSYRVSNVQTNCEYRFRVCAGRQHQDSTGWQELFGPYSPSAAFSSQKQELLLPSSDPAPELLKSKRKALSDEQFAFLLLVIFATVAILFAVIIQYFVINHATLKSLETIHFVL</sequence>
<dbReference type="FunFam" id="2.60.40.10:FF:001846">
    <property type="entry name" value="Uncharacterized protein, isoform E"/>
    <property type="match status" value="1"/>
</dbReference>
<dbReference type="PRINTS" id="PR00014">
    <property type="entry name" value="FNTYPEIII"/>
</dbReference>
<keyword evidence="5 8" id="KW-0472">Membrane</keyword>
<comment type="subcellular location">
    <subcellularLocation>
        <location evidence="1">Membrane</location>
        <topology evidence="1">Single-pass membrane protein</topology>
    </subcellularLocation>
</comment>
<evidence type="ECO:0000256" key="1">
    <source>
        <dbReference type="ARBA" id="ARBA00004167"/>
    </source>
</evidence>
<evidence type="ECO:0000256" key="2">
    <source>
        <dbReference type="ARBA" id="ARBA00022692"/>
    </source>
</evidence>
<reference evidence="11" key="1">
    <citation type="submission" date="2025-08" db="UniProtKB">
        <authorList>
            <consortium name="RefSeq"/>
        </authorList>
    </citation>
    <scope>IDENTIFICATION</scope>
</reference>
<dbReference type="PANTHER" id="PTHR13817:SF73">
    <property type="entry name" value="FIBRONECTIN TYPE-III DOMAIN-CONTAINING PROTEIN"/>
    <property type="match status" value="1"/>
</dbReference>
<evidence type="ECO:0000313" key="11">
    <source>
        <dbReference type="RefSeq" id="XP_026530394.1"/>
    </source>
</evidence>
<dbReference type="Gene3D" id="2.60.40.10">
    <property type="entry name" value="Immunoglobulins"/>
    <property type="match status" value="9"/>
</dbReference>
<feature type="region of interest" description="Disordered" evidence="7">
    <location>
        <begin position="127"/>
        <end position="272"/>
    </location>
</feature>
<feature type="compositionally biased region" description="Polar residues" evidence="7">
    <location>
        <begin position="690"/>
        <end position="702"/>
    </location>
</feature>
<dbReference type="InterPro" id="IPR050964">
    <property type="entry name" value="Striated_Muscle_Regulatory"/>
</dbReference>
<dbReference type="InterPro" id="IPR036116">
    <property type="entry name" value="FN3_sf"/>
</dbReference>
<evidence type="ECO:0000259" key="9">
    <source>
        <dbReference type="PROSITE" id="PS50853"/>
    </source>
</evidence>
<feature type="compositionally biased region" description="Pro residues" evidence="7">
    <location>
        <begin position="127"/>
        <end position="136"/>
    </location>
</feature>
<gene>
    <name evidence="11" type="primary">LOC113416597</name>
</gene>
<feature type="domain" description="Fibronectin type-III" evidence="9">
    <location>
        <begin position="700"/>
        <end position="794"/>
    </location>
</feature>
<dbReference type="GO" id="GO:0016020">
    <property type="term" value="C:membrane"/>
    <property type="evidence" value="ECO:0007669"/>
    <property type="project" value="UniProtKB-SubCell"/>
</dbReference>
<keyword evidence="2 8" id="KW-0812">Transmembrane</keyword>
<evidence type="ECO:0000256" key="8">
    <source>
        <dbReference type="SAM" id="Phobius"/>
    </source>
</evidence>
<dbReference type="InterPro" id="IPR013783">
    <property type="entry name" value="Ig-like_fold"/>
</dbReference>
<proteinExistence type="inferred from homology"/>
<accession>A0A6J1URU6</accession>
<feature type="compositionally biased region" description="Basic and acidic residues" evidence="7">
    <location>
        <begin position="173"/>
        <end position="184"/>
    </location>
</feature>
<name>A0A6J1URU6_9SAUR</name>
<dbReference type="InterPro" id="IPR003961">
    <property type="entry name" value="FN3_dom"/>
</dbReference>
<feature type="region of interest" description="Disordered" evidence="7">
    <location>
        <begin position="552"/>
        <end position="577"/>
    </location>
</feature>
<dbReference type="SUPFAM" id="SSF49265">
    <property type="entry name" value="Fibronectin type III"/>
    <property type="match status" value="5"/>
</dbReference>
<evidence type="ECO:0000256" key="3">
    <source>
        <dbReference type="ARBA" id="ARBA00022737"/>
    </source>
</evidence>
<dbReference type="FunFam" id="2.60.40.10:FF:000366">
    <property type="entry name" value="fibronectin type-III domain-containing protein 3A isoform X1"/>
    <property type="match status" value="1"/>
</dbReference>
<dbReference type="SMART" id="SM00060">
    <property type="entry name" value="FN3"/>
    <property type="match status" value="8"/>
</dbReference>
<feature type="domain" description="Fibronectin type-III" evidence="9">
    <location>
        <begin position="271"/>
        <end position="371"/>
    </location>
</feature>
<feature type="domain" description="Fibronectin type-III" evidence="9">
    <location>
        <begin position="470"/>
        <end position="563"/>
    </location>
</feature>
<feature type="domain" description="Fibronectin type-III" evidence="9">
    <location>
        <begin position="987"/>
        <end position="1082"/>
    </location>
</feature>
<dbReference type="GeneID" id="113416597"/>
<keyword evidence="3" id="KW-0677">Repeat</keyword>
<feature type="domain" description="Fibronectin type-III" evidence="9">
    <location>
        <begin position="795"/>
        <end position="888"/>
    </location>
</feature>
<comment type="similarity">
    <text evidence="6">Belongs to the FNDC3 family.</text>
</comment>
<dbReference type="Pfam" id="PF00041">
    <property type="entry name" value="fn3"/>
    <property type="match status" value="6"/>
</dbReference>
<keyword evidence="10" id="KW-1185">Reference proteome</keyword>
<feature type="domain" description="Fibronectin type-III" evidence="9">
    <location>
        <begin position="375"/>
        <end position="469"/>
    </location>
</feature>
<dbReference type="KEGG" id="nss:113416597"/>
<feature type="region of interest" description="Disordered" evidence="7">
    <location>
        <begin position="658"/>
        <end position="702"/>
    </location>
</feature>
<keyword evidence="4 8" id="KW-1133">Transmembrane helix</keyword>
<dbReference type="AlphaFoldDB" id="A0A6J1URU6"/>
<feature type="domain" description="Fibronectin type-III" evidence="9">
    <location>
        <begin position="1085"/>
        <end position="1182"/>
    </location>
</feature>
<feature type="transmembrane region" description="Helical" evidence="8">
    <location>
        <begin position="1208"/>
        <end position="1232"/>
    </location>
</feature>
<protein>
    <submittedName>
        <fullName evidence="11">Fibronectin type-III domain-containing protein 3A-like</fullName>
    </submittedName>
</protein>
<evidence type="ECO:0000313" key="10">
    <source>
        <dbReference type="Proteomes" id="UP000504612"/>
    </source>
</evidence>
<dbReference type="CDD" id="cd00063">
    <property type="entry name" value="FN3"/>
    <property type="match status" value="9"/>
</dbReference>
<dbReference type="RefSeq" id="XP_026530394.1">
    <property type="nucleotide sequence ID" value="XM_026674609.1"/>
</dbReference>
<evidence type="ECO:0000256" key="4">
    <source>
        <dbReference type="ARBA" id="ARBA00022989"/>
    </source>
</evidence>
<evidence type="ECO:0000256" key="7">
    <source>
        <dbReference type="SAM" id="MobiDB-lite"/>
    </source>
</evidence>
<organism evidence="10 11">
    <name type="scientific">Notechis scutatus</name>
    <name type="common">mainland tiger snake</name>
    <dbReference type="NCBI Taxonomy" id="8663"/>
    <lineage>
        <taxon>Eukaryota</taxon>
        <taxon>Metazoa</taxon>
        <taxon>Chordata</taxon>
        <taxon>Craniata</taxon>
        <taxon>Vertebrata</taxon>
        <taxon>Euteleostomi</taxon>
        <taxon>Lepidosauria</taxon>
        <taxon>Squamata</taxon>
        <taxon>Bifurcata</taxon>
        <taxon>Unidentata</taxon>
        <taxon>Episquamata</taxon>
        <taxon>Toxicofera</taxon>
        <taxon>Serpentes</taxon>
        <taxon>Colubroidea</taxon>
        <taxon>Elapidae</taxon>
        <taxon>Hydrophiinae</taxon>
        <taxon>Notechis</taxon>
    </lineage>
</organism>